<comment type="caution">
    <text evidence="1">The sequence shown here is derived from an EMBL/GenBank/DDBJ whole genome shotgun (WGS) entry which is preliminary data.</text>
</comment>
<gene>
    <name evidence="1" type="ORF">GCM10012280_31190</name>
</gene>
<sequence>MTASAVEEELLDELRDLVMLHARAQGLDPGHCRRLLRTIGTTAGFGTGSWAGVWCQEGDCLAERGQYLEACRHYALGRFPYADGPGRTRAQEKCVETFDHWRTEQRGIDRLSVDLPHGTVHCWTAGLSPSSPKPLLLVMGGIVSVKEQWGPLLAAAPALGMAVVVTEMPGVGENTLPYDEDSPAMVSAVLDAVADRADVGRTHAVALSFGGHLTLRRALTDHRIRGVATVGAPLGPFFLDREWQRQVPGTTVATLARLTGTGRGEVLESLRERALTVAELRSLDMSVAYVASLRDEIVPLADVALLRRHVRCSEALVLDDVHGAPAHLDRVRPYLLGRVLAMAGANPLRRAAFGAAHALARAKLALRGTR</sequence>
<evidence type="ECO:0000313" key="2">
    <source>
        <dbReference type="Proteomes" id="UP000641932"/>
    </source>
</evidence>
<dbReference type="AlphaFoldDB" id="A0A917ZQU8"/>
<accession>A0A917ZQU8</accession>
<reference evidence="1" key="1">
    <citation type="journal article" date="2014" name="Int. J. Syst. Evol. Microbiol.">
        <title>Complete genome sequence of Corynebacterium casei LMG S-19264T (=DSM 44701T), isolated from a smear-ripened cheese.</title>
        <authorList>
            <consortium name="US DOE Joint Genome Institute (JGI-PGF)"/>
            <person name="Walter F."/>
            <person name="Albersmeier A."/>
            <person name="Kalinowski J."/>
            <person name="Ruckert C."/>
        </authorList>
    </citation>
    <scope>NUCLEOTIDE SEQUENCE</scope>
    <source>
        <strain evidence="1">CGMCC 4.7201</strain>
    </source>
</reference>
<protein>
    <recommendedName>
        <fullName evidence="3">Alpha/beta hydrolase</fullName>
    </recommendedName>
</protein>
<name>A0A917ZQU8_9ACTN</name>
<dbReference type="Pfam" id="PF06500">
    <property type="entry name" value="FrsA-like"/>
    <property type="match status" value="1"/>
</dbReference>
<organism evidence="1 2">
    <name type="scientific">Wenjunlia tyrosinilytica</name>
    <dbReference type="NCBI Taxonomy" id="1544741"/>
    <lineage>
        <taxon>Bacteria</taxon>
        <taxon>Bacillati</taxon>
        <taxon>Actinomycetota</taxon>
        <taxon>Actinomycetes</taxon>
        <taxon>Kitasatosporales</taxon>
        <taxon>Streptomycetaceae</taxon>
        <taxon>Wenjunlia</taxon>
    </lineage>
</organism>
<dbReference type="Proteomes" id="UP000641932">
    <property type="component" value="Unassembled WGS sequence"/>
</dbReference>
<keyword evidence="2" id="KW-1185">Reference proteome</keyword>
<reference evidence="1" key="2">
    <citation type="submission" date="2020-09" db="EMBL/GenBank/DDBJ databases">
        <authorList>
            <person name="Sun Q."/>
            <person name="Zhou Y."/>
        </authorList>
    </citation>
    <scope>NUCLEOTIDE SEQUENCE</scope>
    <source>
        <strain evidence="1">CGMCC 4.7201</strain>
    </source>
</reference>
<proteinExistence type="predicted"/>
<evidence type="ECO:0008006" key="3">
    <source>
        <dbReference type="Google" id="ProtNLM"/>
    </source>
</evidence>
<dbReference type="InterPro" id="IPR010520">
    <property type="entry name" value="FrsA-like"/>
</dbReference>
<dbReference type="Gene3D" id="3.40.50.1820">
    <property type="entry name" value="alpha/beta hydrolase"/>
    <property type="match status" value="1"/>
</dbReference>
<evidence type="ECO:0000313" key="1">
    <source>
        <dbReference type="EMBL" id="GGO89021.1"/>
    </source>
</evidence>
<dbReference type="RefSeq" id="WP_189132266.1">
    <property type="nucleotide sequence ID" value="NZ_BMMS01000012.1"/>
</dbReference>
<dbReference type="InterPro" id="IPR029058">
    <property type="entry name" value="AB_hydrolase_fold"/>
</dbReference>
<dbReference type="SUPFAM" id="SSF53474">
    <property type="entry name" value="alpha/beta-Hydrolases"/>
    <property type="match status" value="1"/>
</dbReference>
<dbReference type="EMBL" id="BMMS01000012">
    <property type="protein sequence ID" value="GGO89021.1"/>
    <property type="molecule type" value="Genomic_DNA"/>
</dbReference>